<dbReference type="EMBL" id="ACJN02000004">
    <property type="protein sequence ID" value="EFI33090.1"/>
    <property type="molecule type" value="Genomic_DNA"/>
</dbReference>
<reference evidence="1" key="1">
    <citation type="submission" date="2010-05" db="EMBL/GenBank/DDBJ databases">
        <title>The draft genome of Desulfonatronospira thiodismutans ASO3-1.</title>
        <authorList>
            <consortium name="US DOE Joint Genome Institute (JGI-PGF)"/>
            <person name="Lucas S."/>
            <person name="Copeland A."/>
            <person name="Lapidus A."/>
            <person name="Cheng J.-F."/>
            <person name="Bruce D."/>
            <person name="Goodwin L."/>
            <person name="Pitluck S."/>
            <person name="Chertkov O."/>
            <person name="Brettin T."/>
            <person name="Detter J.C."/>
            <person name="Han C."/>
            <person name="Land M.L."/>
            <person name="Hauser L."/>
            <person name="Kyrpides N."/>
            <person name="Mikhailova N."/>
            <person name="Muyzer G."/>
            <person name="Woyke T."/>
        </authorList>
    </citation>
    <scope>NUCLEOTIDE SEQUENCE [LARGE SCALE GENOMIC DNA]</scope>
    <source>
        <strain evidence="1">ASO3-1</strain>
    </source>
</reference>
<comment type="caution">
    <text evidence="1">The sequence shown here is derived from an EMBL/GenBank/DDBJ whole genome shotgun (WGS) entry which is preliminary data.</text>
</comment>
<protein>
    <submittedName>
        <fullName evidence="1">Uncharacterized protein</fullName>
    </submittedName>
</protein>
<evidence type="ECO:0000313" key="1">
    <source>
        <dbReference type="EMBL" id="EFI33090.1"/>
    </source>
</evidence>
<accession>D6SUW0</accession>
<proteinExistence type="predicted"/>
<evidence type="ECO:0000313" key="2">
    <source>
        <dbReference type="Proteomes" id="UP000005496"/>
    </source>
</evidence>
<dbReference type="AlphaFoldDB" id="D6SUW0"/>
<name>D6SUW0_9BACT</name>
<dbReference type="RefSeq" id="WP_008871782.1">
    <property type="nucleotide sequence ID" value="NZ_ACJN02000004.1"/>
</dbReference>
<dbReference type="eggNOG" id="ENOG5033NJC">
    <property type="taxonomic scope" value="Bacteria"/>
</dbReference>
<gene>
    <name evidence="1" type="ORF">Dthio_PD0405</name>
</gene>
<keyword evidence="2" id="KW-1185">Reference proteome</keyword>
<sequence length="64" mass="7354">MEITHDKMKPKKKRDMDMINAEAALIRAARRARERAWSAGIGVVYLKDGRIVEEMSDGTIKYCQ</sequence>
<organism evidence="1 2">
    <name type="scientific">Desulfonatronospira thiodismutans ASO3-1</name>
    <dbReference type="NCBI Taxonomy" id="555779"/>
    <lineage>
        <taxon>Bacteria</taxon>
        <taxon>Pseudomonadati</taxon>
        <taxon>Thermodesulfobacteriota</taxon>
        <taxon>Desulfovibrionia</taxon>
        <taxon>Desulfovibrionales</taxon>
        <taxon>Desulfonatronovibrionaceae</taxon>
        <taxon>Desulfonatronospira</taxon>
    </lineage>
</organism>
<dbReference type="Proteomes" id="UP000005496">
    <property type="component" value="Unassembled WGS sequence"/>
</dbReference>